<reference evidence="3" key="1">
    <citation type="journal article" date="2019" name="Int. J. Syst. Evol. Microbiol.">
        <title>The Global Catalogue of Microorganisms (GCM) 10K type strain sequencing project: providing services to taxonomists for standard genome sequencing and annotation.</title>
        <authorList>
            <consortium name="The Broad Institute Genomics Platform"/>
            <consortium name="The Broad Institute Genome Sequencing Center for Infectious Disease"/>
            <person name="Wu L."/>
            <person name="Ma J."/>
        </authorList>
    </citation>
    <scope>NUCLEOTIDE SEQUENCE [LARGE SCALE GENOMIC DNA]</scope>
    <source>
        <strain evidence="3">CECT 7956</strain>
    </source>
</reference>
<comment type="caution">
    <text evidence="2">The sequence shown here is derived from an EMBL/GenBank/DDBJ whole genome shotgun (WGS) entry which is preliminary data.</text>
</comment>
<keyword evidence="1" id="KW-0732">Signal</keyword>
<organism evidence="2 3">
    <name type="scientific">Lacihabitans lacunae</name>
    <dbReference type="NCBI Taxonomy" id="1028214"/>
    <lineage>
        <taxon>Bacteria</taxon>
        <taxon>Pseudomonadati</taxon>
        <taxon>Bacteroidota</taxon>
        <taxon>Cytophagia</taxon>
        <taxon>Cytophagales</taxon>
        <taxon>Leadbetterellaceae</taxon>
        <taxon>Lacihabitans</taxon>
    </lineage>
</organism>
<feature type="chain" id="PRO_5046084611" description="DUF4468 domain-containing protein" evidence="1">
    <location>
        <begin position="21"/>
        <end position="227"/>
    </location>
</feature>
<protein>
    <recommendedName>
        <fullName evidence="4">DUF4468 domain-containing protein</fullName>
    </recommendedName>
</protein>
<keyword evidence="3" id="KW-1185">Reference proteome</keyword>
<dbReference type="EMBL" id="JBHRYQ010000001">
    <property type="protein sequence ID" value="MFC3811651.1"/>
    <property type="molecule type" value="Genomic_DNA"/>
</dbReference>
<accession>A0ABV7YXK9</accession>
<proteinExistence type="predicted"/>
<dbReference type="RefSeq" id="WP_379838488.1">
    <property type="nucleotide sequence ID" value="NZ_JBHRYQ010000001.1"/>
</dbReference>
<evidence type="ECO:0008006" key="4">
    <source>
        <dbReference type="Google" id="ProtNLM"/>
    </source>
</evidence>
<evidence type="ECO:0000313" key="2">
    <source>
        <dbReference type="EMBL" id="MFC3811651.1"/>
    </source>
</evidence>
<name>A0ABV7YXK9_9BACT</name>
<evidence type="ECO:0000256" key="1">
    <source>
        <dbReference type="SAM" id="SignalP"/>
    </source>
</evidence>
<evidence type="ECO:0000313" key="3">
    <source>
        <dbReference type="Proteomes" id="UP001595616"/>
    </source>
</evidence>
<feature type="signal peptide" evidence="1">
    <location>
        <begin position="1"/>
        <end position="20"/>
    </location>
</feature>
<gene>
    <name evidence="2" type="ORF">ACFOOI_13395</name>
</gene>
<dbReference type="Proteomes" id="UP001595616">
    <property type="component" value="Unassembled WGS sequence"/>
</dbReference>
<sequence length="227" mass="25730">MKNKLYILAIFLLATSFAHAQSFMEGFDRFSSKKPAYLTLQNGQKVEGTIEDLDRKKGNISEITLKVNGKKKTFTPEEIKEMYLPASGLDKFSKQMEVGTNLSKDLKSERVSEGYGYFEFTEVEMKGKIKPLLMQLVNIGFDNKIKVFFDPFARETVSVGYGPLKVGGLDRSYYVKQGDNPAYKITKSNYEEWGTEAMKDCPEAVKTLVSNSWNKLHVTINTHANCK</sequence>